<dbReference type="EMBL" id="CAXAMM010030902">
    <property type="protein sequence ID" value="CAK9067199.1"/>
    <property type="molecule type" value="Genomic_DNA"/>
</dbReference>
<proteinExistence type="predicted"/>
<organism evidence="1 2">
    <name type="scientific">Durusdinium trenchii</name>
    <dbReference type="NCBI Taxonomy" id="1381693"/>
    <lineage>
        <taxon>Eukaryota</taxon>
        <taxon>Sar</taxon>
        <taxon>Alveolata</taxon>
        <taxon>Dinophyceae</taxon>
        <taxon>Suessiales</taxon>
        <taxon>Symbiodiniaceae</taxon>
        <taxon>Durusdinium</taxon>
    </lineage>
</organism>
<sequence length="124" mass="14083">MGAFTSAASRGFQCPRCEECASNGLMAKELVLTRGPSQDQVELMDELWCMQGAWYRIDGSKMGDVIDSNFLWDARVKSKEEMSPLRLEKHLLVMFVDGQQHTAVIHLHAQPTLRWSDGDVWLLK</sequence>
<gene>
    <name evidence="1" type="ORF">SCF082_LOCUS34059</name>
</gene>
<reference evidence="1 2" key="1">
    <citation type="submission" date="2024-02" db="EMBL/GenBank/DDBJ databases">
        <authorList>
            <person name="Chen Y."/>
            <person name="Shah S."/>
            <person name="Dougan E. K."/>
            <person name="Thang M."/>
            <person name="Chan C."/>
        </authorList>
    </citation>
    <scope>NUCLEOTIDE SEQUENCE [LARGE SCALE GENOMIC DNA]</scope>
</reference>
<comment type="caution">
    <text evidence="1">The sequence shown here is derived from an EMBL/GenBank/DDBJ whole genome shotgun (WGS) entry which is preliminary data.</text>
</comment>
<keyword evidence="2" id="KW-1185">Reference proteome</keyword>
<protein>
    <submittedName>
        <fullName evidence="1">Uncharacterized protein</fullName>
    </submittedName>
</protein>
<evidence type="ECO:0000313" key="1">
    <source>
        <dbReference type="EMBL" id="CAK9067199.1"/>
    </source>
</evidence>
<dbReference type="Proteomes" id="UP001642464">
    <property type="component" value="Unassembled WGS sequence"/>
</dbReference>
<accession>A0ABP0NUI5</accession>
<name>A0ABP0NUI5_9DINO</name>
<evidence type="ECO:0000313" key="2">
    <source>
        <dbReference type="Proteomes" id="UP001642464"/>
    </source>
</evidence>